<proteinExistence type="inferred from homology"/>
<dbReference type="NCBIfam" id="TIGR02729">
    <property type="entry name" value="Obg_CgtA"/>
    <property type="match status" value="1"/>
</dbReference>
<dbReference type="CDD" id="cd01898">
    <property type="entry name" value="Obg"/>
    <property type="match status" value="1"/>
</dbReference>
<dbReference type="HAMAP" id="MF_01454">
    <property type="entry name" value="GTPase_Obg"/>
    <property type="match status" value="1"/>
</dbReference>
<dbReference type="GO" id="GO:0005737">
    <property type="term" value="C:cytoplasm"/>
    <property type="evidence" value="ECO:0007669"/>
    <property type="project" value="UniProtKB-SubCell"/>
</dbReference>
<evidence type="ECO:0000256" key="8">
    <source>
        <dbReference type="SAM" id="MobiDB-lite"/>
    </source>
</evidence>
<dbReference type="PRINTS" id="PR00326">
    <property type="entry name" value="GTP1OBG"/>
</dbReference>
<evidence type="ECO:0000256" key="2">
    <source>
        <dbReference type="ARBA" id="ARBA00022490"/>
    </source>
</evidence>
<organism evidence="11 12">
    <name type="scientific">Gaiella occulta</name>
    <dbReference type="NCBI Taxonomy" id="1002870"/>
    <lineage>
        <taxon>Bacteria</taxon>
        <taxon>Bacillati</taxon>
        <taxon>Actinomycetota</taxon>
        <taxon>Thermoleophilia</taxon>
        <taxon>Gaiellales</taxon>
        <taxon>Gaiellaceae</taxon>
        <taxon>Gaiella</taxon>
    </lineage>
</organism>
<evidence type="ECO:0000313" key="11">
    <source>
        <dbReference type="EMBL" id="RDI74559.1"/>
    </source>
</evidence>
<evidence type="ECO:0000256" key="6">
    <source>
        <dbReference type="ARBA" id="ARBA00023134"/>
    </source>
</evidence>
<keyword evidence="2 7" id="KW-0963">Cytoplasm</keyword>
<dbReference type="GO" id="GO:0005525">
    <property type="term" value="F:GTP binding"/>
    <property type="evidence" value="ECO:0007669"/>
    <property type="project" value="UniProtKB-UniRule"/>
</dbReference>
<evidence type="ECO:0000256" key="4">
    <source>
        <dbReference type="ARBA" id="ARBA00022801"/>
    </source>
</evidence>
<feature type="binding site" evidence="7">
    <location>
        <position position="192"/>
    </location>
    <ligand>
        <name>Mg(2+)</name>
        <dbReference type="ChEBI" id="CHEBI:18420"/>
    </ligand>
</feature>
<feature type="binding site" evidence="7">
    <location>
        <begin position="165"/>
        <end position="172"/>
    </location>
    <ligand>
        <name>GTP</name>
        <dbReference type="ChEBI" id="CHEBI:37565"/>
    </ligand>
</feature>
<dbReference type="GO" id="GO:0003924">
    <property type="term" value="F:GTPase activity"/>
    <property type="evidence" value="ECO:0007669"/>
    <property type="project" value="UniProtKB-UniRule"/>
</dbReference>
<evidence type="ECO:0000313" key="12">
    <source>
        <dbReference type="Proteomes" id="UP000254134"/>
    </source>
</evidence>
<evidence type="ECO:0000256" key="5">
    <source>
        <dbReference type="ARBA" id="ARBA00022842"/>
    </source>
</evidence>
<feature type="binding site" evidence="7">
    <location>
        <begin position="279"/>
        <end position="282"/>
    </location>
    <ligand>
        <name>GTP</name>
        <dbReference type="ChEBI" id="CHEBI:37565"/>
    </ligand>
</feature>
<dbReference type="InterPro" id="IPR036726">
    <property type="entry name" value="GTP1_OBG_dom_sf"/>
</dbReference>
<dbReference type="InterPro" id="IPR014100">
    <property type="entry name" value="GTP-bd_Obg/CgtA"/>
</dbReference>
<dbReference type="SUPFAM" id="SSF52540">
    <property type="entry name" value="P-loop containing nucleoside triphosphate hydrolases"/>
    <property type="match status" value="1"/>
</dbReference>
<dbReference type="PROSITE" id="PS00905">
    <property type="entry name" value="GTP1_OBG"/>
    <property type="match status" value="1"/>
</dbReference>
<protein>
    <recommendedName>
        <fullName evidence="7">GTPase Obg</fullName>
        <ecNumber evidence="7">3.6.5.-</ecNumber>
    </recommendedName>
    <alternativeName>
        <fullName evidence="7">GTP-binding protein Obg</fullName>
    </alternativeName>
</protein>
<dbReference type="InterPro" id="IPR045086">
    <property type="entry name" value="OBG_GTPase"/>
</dbReference>
<comment type="caution">
    <text evidence="11">The sequence shown here is derived from an EMBL/GenBank/DDBJ whole genome shotgun (WGS) entry which is preliminary data.</text>
</comment>
<feature type="binding site" evidence="7">
    <location>
        <begin position="190"/>
        <end position="194"/>
    </location>
    <ligand>
        <name>GTP</name>
        <dbReference type="ChEBI" id="CHEBI:37565"/>
    </ligand>
</feature>
<comment type="subcellular location">
    <subcellularLocation>
        <location evidence="7">Cytoplasm</location>
    </subcellularLocation>
</comment>
<dbReference type="InterPro" id="IPR006169">
    <property type="entry name" value="GTP1_OBG_dom"/>
</dbReference>
<dbReference type="NCBIfam" id="NF008956">
    <property type="entry name" value="PRK12299.1"/>
    <property type="match status" value="1"/>
</dbReference>
<evidence type="ECO:0000256" key="1">
    <source>
        <dbReference type="ARBA" id="ARBA00007699"/>
    </source>
</evidence>
<comment type="function">
    <text evidence="7">An essential GTPase which binds GTP, GDP and possibly (p)ppGpp with moderate affinity, with high nucleotide exchange rates and a fairly low GTP hydrolysis rate. Plays a role in control of the cell cycle, stress response, ribosome biogenesis and in those bacteria that undergo differentiation, in morphogenesis control.</text>
</comment>
<dbReference type="GO" id="GO:0042254">
    <property type="term" value="P:ribosome biogenesis"/>
    <property type="evidence" value="ECO:0007669"/>
    <property type="project" value="UniProtKB-UniRule"/>
</dbReference>
<keyword evidence="6 7" id="KW-0342">GTP-binding</keyword>
<feature type="domain" description="OBG-type G" evidence="9">
    <location>
        <begin position="159"/>
        <end position="323"/>
    </location>
</feature>
<dbReference type="Gene3D" id="2.70.210.12">
    <property type="entry name" value="GTP1/OBG domain"/>
    <property type="match status" value="1"/>
</dbReference>
<accession>A0A7M2YYA8</accession>
<sequence>MFQDRARIRVKAGRGGDGGLSFRREKHVPKGGPDGGDGGRGGDVVLVADADLRDLSAFHSKTVFDARRGGNGRGTRKHGADGDDVVLAVPVGTQVTDVADGTLVADLAHAGARVVVARGGSGGRGNSNFATPIRQTPRFAETGLLGESRELDLRLKLMADAACAGLPNAGKSSLLRRLSNARPKVADYPFTTLQPVLGTVDGPDGRQLTVADVPGLIEGASEGIGLGHAFLAHLERARLLLHVIDASEGDAGERFRVIDAELAQYGAGLDERPQLVVLNKADLLTEPAPFAVADERIVGVARVSCATGQGIDDLKRMLFALCPAVPEPDVEVAPELPEFLEYRPQPPQRRRFRVLRTDRGFRVVGAAPEGAELEEALRAAGVRKGIEVEIGDEVFEWE</sequence>
<keyword evidence="7" id="KW-0479">Metal-binding</keyword>
<dbReference type="NCBIfam" id="NF008955">
    <property type="entry name" value="PRK12297.1"/>
    <property type="match status" value="1"/>
</dbReference>
<evidence type="ECO:0000259" key="10">
    <source>
        <dbReference type="PROSITE" id="PS51883"/>
    </source>
</evidence>
<dbReference type="InterPro" id="IPR006074">
    <property type="entry name" value="GTP1-OBG_CS"/>
</dbReference>
<reference evidence="12" key="2">
    <citation type="journal article" date="2019" name="MicrobiologyOpen">
        <title>High-quality draft genome sequence of Gaiella occulta isolated from a 150 meter deep mineral water borehole and comparison with the genome sequences of other deep-branching lineages of the phylum Actinobacteria.</title>
        <authorList>
            <person name="Severino R."/>
            <person name="Froufe H.J.C."/>
            <person name="Barroso C."/>
            <person name="Albuquerque L."/>
            <person name="Lobo-da-Cunha A."/>
            <person name="da Costa M.S."/>
            <person name="Egas C."/>
        </authorList>
    </citation>
    <scope>NUCLEOTIDE SEQUENCE [LARGE SCALE GENOMIC DNA]</scope>
    <source>
        <strain evidence="12">F2-233</strain>
    </source>
</reference>
<dbReference type="SUPFAM" id="SSF82051">
    <property type="entry name" value="Obg GTP-binding protein N-terminal domain"/>
    <property type="match status" value="1"/>
</dbReference>
<feature type="binding site" evidence="7">
    <location>
        <position position="172"/>
    </location>
    <ligand>
        <name>Mg(2+)</name>
        <dbReference type="ChEBI" id="CHEBI:18420"/>
    </ligand>
</feature>
<dbReference type="InterPro" id="IPR006073">
    <property type="entry name" value="GTP-bd"/>
</dbReference>
<dbReference type="InterPro" id="IPR031167">
    <property type="entry name" value="G_OBG"/>
</dbReference>
<dbReference type="PANTHER" id="PTHR11702">
    <property type="entry name" value="DEVELOPMENTALLY REGULATED GTP-BINDING PROTEIN-RELATED"/>
    <property type="match status" value="1"/>
</dbReference>
<dbReference type="InterPro" id="IPR027417">
    <property type="entry name" value="P-loop_NTPase"/>
</dbReference>
<evidence type="ECO:0000256" key="7">
    <source>
        <dbReference type="HAMAP-Rule" id="MF_01454"/>
    </source>
</evidence>
<dbReference type="AlphaFoldDB" id="A0A7M2YYA8"/>
<dbReference type="Gene3D" id="3.40.50.300">
    <property type="entry name" value="P-loop containing nucleotide triphosphate hydrolases"/>
    <property type="match status" value="1"/>
</dbReference>
<evidence type="ECO:0000256" key="3">
    <source>
        <dbReference type="ARBA" id="ARBA00022741"/>
    </source>
</evidence>
<dbReference type="GO" id="GO:0000287">
    <property type="term" value="F:magnesium ion binding"/>
    <property type="evidence" value="ECO:0007669"/>
    <property type="project" value="InterPro"/>
</dbReference>
<dbReference type="PANTHER" id="PTHR11702:SF31">
    <property type="entry name" value="MITOCHONDRIAL RIBOSOME-ASSOCIATED GTPASE 2"/>
    <property type="match status" value="1"/>
</dbReference>
<name>A0A7M2YYA8_9ACTN</name>
<dbReference type="EMBL" id="QQZY01000003">
    <property type="protein sequence ID" value="RDI74559.1"/>
    <property type="molecule type" value="Genomic_DNA"/>
</dbReference>
<dbReference type="OrthoDB" id="9807318at2"/>
<feature type="binding site" evidence="7">
    <location>
        <begin position="304"/>
        <end position="306"/>
    </location>
    <ligand>
        <name>GTP</name>
        <dbReference type="ChEBI" id="CHEBI:37565"/>
    </ligand>
</feature>
<feature type="binding site" evidence="7">
    <location>
        <begin position="212"/>
        <end position="215"/>
    </location>
    <ligand>
        <name>GTP</name>
        <dbReference type="ChEBI" id="CHEBI:37565"/>
    </ligand>
</feature>
<evidence type="ECO:0000259" key="9">
    <source>
        <dbReference type="PROSITE" id="PS51710"/>
    </source>
</evidence>
<comment type="similarity">
    <text evidence="1 7">Belongs to the TRAFAC class OBG-HflX-like GTPase superfamily. OBG GTPase family.</text>
</comment>
<keyword evidence="5 7" id="KW-0460">Magnesium</keyword>
<dbReference type="Pfam" id="PF01018">
    <property type="entry name" value="GTP1_OBG"/>
    <property type="match status" value="1"/>
</dbReference>
<feature type="region of interest" description="Disordered" evidence="8">
    <location>
        <begin position="1"/>
        <end position="41"/>
    </location>
</feature>
<dbReference type="Pfam" id="PF01926">
    <property type="entry name" value="MMR_HSR1"/>
    <property type="match status" value="1"/>
</dbReference>
<comment type="cofactor">
    <cofactor evidence="7">
        <name>Mg(2+)</name>
        <dbReference type="ChEBI" id="CHEBI:18420"/>
    </cofactor>
</comment>
<keyword evidence="4 7" id="KW-0378">Hydrolase</keyword>
<reference evidence="11 12" key="1">
    <citation type="submission" date="2018-07" db="EMBL/GenBank/DDBJ databases">
        <title>High-quality-draft genome sequence of Gaiella occulta.</title>
        <authorList>
            <person name="Severino R."/>
            <person name="Froufe H.J.C."/>
            <person name="Rainey F.A."/>
            <person name="Barroso C."/>
            <person name="Albuquerque L."/>
            <person name="Lobo-Da-Cunha A."/>
            <person name="Da Costa M.S."/>
            <person name="Egas C."/>
        </authorList>
    </citation>
    <scope>NUCLEOTIDE SEQUENCE [LARGE SCALE GENOMIC DNA]</scope>
    <source>
        <strain evidence="11 12">F2-233</strain>
    </source>
</reference>
<dbReference type="RefSeq" id="WP_114795889.1">
    <property type="nucleotide sequence ID" value="NZ_QQZY01000003.1"/>
</dbReference>
<keyword evidence="3 7" id="KW-0547">Nucleotide-binding</keyword>
<dbReference type="Proteomes" id="UP000254134">
    <property type="component" value="Unassembled WGS sequence"/>
</dbReference>
<keyword evidence="12" id="KW-1185">Reference proteome</keyword>
<gene>
    <name evidence="7" type="primary">obg</name>
    <name evidence="11" type="ORF">Gocc_1448</name>
</gene>
<dbReference type="PROSITE" id="PS51883">
    <property type="entry name" value="OBG"/>
    <property type="match status" value="1"/>
</dbReference>
<feature type="compositionally biased region" description="Gly residues" evidence="8">
    <location>
        <begin position="32"/>
        <end position="41"/>
    </location>
</feature>
<dbReference type="PROSITE" id="PS51710">
    <property type="entry name" value="G_OBG"/>
    <property type="match status" value="1"/>
</dbReference>
<dbReference type="FunFam" id="2.70.210.12:FF:000001">
    <property type="entry name" value="GTPase Obg"/>
    <property type="match status" value="1"/>
</dbReference>
<feature type="domain" description="Obg" evidence="10">
    <location>
        <begin position="1"/>
        <end position="158"/>
    </location>
</feature>
<comment type="subunit">
    <text evidence="7">Monomer.</text>
</comment>
<dbReference type="EC" id="3.6.5.-" evidence="7"/>
<dbReference type="PIRSF" id="PIRSF002401">
    <property type="entry name" value="GTP_bd_Obg/CgtA"/>
    <property type="match status" value="1"/>
</dbReference>